<keyword evidence="7" id="KW-0282">Flagellum</keyword>
<dbReference type="RefSeq" id="WP_161390109.1">
    <property type="nucleotide sequence ID" value="NZ_JBHSCP010000001.1"/>
</dbReference>
<keyword evidence="4" id="KW-0975">Bacterial flagellum</keyword>
<dbReference type="InterPro" id="IPR001492">
    <property type="entry name" value="Flagellin"/>
</dbReference>
<keyword evidence="7" id="KW-0969">Cilium</keyword>
<dbReference type="OrthoDB" id="7389561at2"/>
<evidence type="ECO:0000313" key="7">
    <source>
        <dbReference type="EMBL" id="MXO98468.1"/>
    </source>
</evidence>
<dbReference type="PANTHER" id="PTHR42792:SF1">
    <property type="entry name" value="FLAGELLAR HOOK-ASSOCIATED PROTEIN 3"/>
    <property type="match status" value="1"/>
</dbReference>
<evidence type="ECO:0000313" key="8">
    <source>
        <dbReference type="Proteomes" id="UP000469430"/>
    </source>
</evidence>
<dbReference type="SUPFAM" id="SSF64518">
    <property type="entry name" value="Phase 1 flagellin"/>
    <property type="match status" value="1"/>
</dbReference>
<evidence type="ECO:0000256" key="5">
    <source>
        <dbReference type="SAM" id="Coils"/>
    </source>
</evidence>
<gene>
    <name evidence="7" type="ORF">GRI97_05640</name>
</gene>
<name>A0A6I4TV55_9SPHN</name>
<dbReference type="Proteomes" id="UP000469430">
    <property type="component" value="Unassembled WGS sequence"/>
</dbReference>
<comment type="caution">
    <text evidence="7">The sequence shown here is derived from an EMBL/GenBank/DDBJ whole genome shotgun (WGS) entry which is preliminary data.</text>
</comment>
<evidence type="ECO:0000256" key="2">
    <source>
        <dbReference type="ARBA" id="ARBA00004613"/>
    </source>
</evidence>
<keyword evidence="7" id="KW-0966">Cell projection</keyword>
<dbReference type="EMBL" id="WTYJ01000001">
    <property type="protein sequence ID" value="MXO98468.1"/>
    <property type="molecule type" value="Genomic_DNA"/>
</dbReference>
<feature type="coiled-coil region" evidence="5">
    <location>
        <begin position="10"/>
        <end position="37"/>
    </location>
</feature>
<dbReference type="Gene3D" id="1.20.1330.10">
    <property type="entry name" value="f41 fragment of flagellin, N-terminal domain"/>
    <property type="match status" value="1"/>
</dbReference>
<dbReference type="GO" id="GO:0005198">
    <property type="term" value="F:structural molecule activity"/>
    <property type="evidence" value="ECO:0007669"/>
    <property type="project" value="InterPro"/>
</dbReference>
<evidence type="ECO:0000256" key="4">
    <source>
        <dbReference type="ARBA" id="ARBA00023143"/>
    </source>
</evidence>
<dbReference type="AlphaFoldDB" id="A0A6I4TV55"/>
<evidence type="ECO:0000256" key="1">
    <source>
        <dbReference type="ARBA" id="ARBA00004365"/>
    </source>
</evidence>
<feature type="domain" description="Flagellin N-terminal" evidence="6">
    <location>
        <begin position="15"/>
        <end position="141"/>
    </location>
</feature>
<proteinExistence type="inferred from homology"/>
<keyword evidence="5" id="KW-0175">Coiled coil</keyword>
<organism evidence="7 8">
    <name type="scientific">Croceibacterium xixiisoli</name>
    <dbReference type="NCBI Taxonomy" id="1476466"/>
    <lineage>
        <taxon>Bacteria</taxon>
        <taxon>Pseudomonadati</taxon>
        <taxon>Pseudomonadota</taxon>
        <taxon>Alphaproteobacteria</taxon>
        <taxon>Sphingomonadales</taxon>
        <taxon>Erythrobacteraceae</taxon>
        <taxon>Croceibacterium</taxon>
    </lineage>
</organism>
<dbReference type="Pfam" id="PF00669">
    <property type="entry name" value="Flagellin_N"/>
    <property type="match status" value="1"/>
</dbReference>
<comment type="subcellular location">
    <subcellularLocation>
        <location evidence="1">Bacterial flagellum</location>
    </subcellularLocation>
    <subcellularLocation>
        <location evidence="2">Secreted</location>
    </subcellularLocation>
</comment>
<dbReference type="InterPro" id="IPR001029">
    <property type="entry name" value="Flagellin_N"/>
</dbReference>
<keyword evidence="8" id="KW-1185">Reference proteome</keyword>
<sequence>MINLSTGSYFDRATKQISSLRTQAEDLDRQISTEQRLGRSSDDPVAAARLRTLSRTTALSEMDQRNSDSAQTNLKMTDTALDSVADIIIRVKELATLAASGTYNDEQRAAAGAEIATLKDSLLSLANSRDASGHALFGGTITGDAYQNVGGTITYVGNSTIDPVSLGEGQSVLPTLTGPDALSFKQDGVDTDLFAVLGSLALALQSGNDPVAASKDALASLDLGLEKVTTSQTVVGARLNWVDLMDQRRETMGELTAEEQKNVGGADLATSMMRLQDIMTVLEASQASFVKLSGLSLFNIIR</sequence>
<evidence type="ECO:0000256" key="3">
    <source>
        <dbReference type="ARBA" id="ARBA00005709"/>
    </source>
</evidence>
<accession>A0A6I4TV55</accession>
<comment type="similarity">
    <text evidence="3">Belongs to the bacterial flagellin family.</text>
</comment>
<protein>
    <submittedName>
        <fullName evidence="7">Flagellar biosynthesis protein FlgL</fullName>
    </submittedName>
</protein>
<dbReference type="GO" id="GO:0005576">
    <property type="term" value="C:extracellular region"/>
    <property type="evidence" value="ECO:0007669"/>
    <property type="project" value="UniProtKB-SubCell"/>
</dbReference>
<evidence type="ECO:0000259" key="6">
    <source>
        <dbReference type="Pfam" id="PF00669"/>
    </source>
</evidence>
<reference evidence="7 8" key="1">
    <citation type="submission" date="2019-12" db="EMBL/GenBank/DDBJ databases">
        <title>Genomic-based taxomic classification of the family Erythrobacteraceae.</title>
        <authorList>
            <person name="Xu L."/>
        </authorList>
    </citation>
    <scope>NUCLEOTIDE SEQUENCE [LARGE SCALE GENOMIC DNA]</scope>
    <source>
        <strain evidence="7 8">S36</strain>
    </source>
</reference>
<dbReference type="PANTHER" id="PTHR42792">
    <property type="entry name" value="FLAGELLIN"/>
    <property type="match status" value="1"/>
</dbReference>
<dbReference type="GO" id="GO:0009288">
    <property type="term" value="C:bacterial-type flagellum"/>
    <property type="evidence" value="ECO:0007669"/>
    <property type="project" value="UniProtKB-SubCell"/>
</dbReference>